<evidence type="ECO:0000256" key="2">
    <source>
        <dbReference type="ARBA" id="ARBA00010769"/>
    </source>
</evidence>
<dbReference type="EC" id="2.7.11.1" evidence="3"/>
<dbReference type="PANTHER" id="PTHR11139:SF69">
    <property type="entry name" value="SERINE_THREONINE-PROTEIN KINASE ATR"/>
    <property type="match status" value="1"/>
</dbReference>
<keyword evidence="9" id="KW-0067">ATP-binding</keyword>
<evidence type="ECO:0000256" key="8">
    <source>
        <dbReference type="ARBA" id="ARBA00022777"/>
    </source>
</evidence>
<dbReference type="PROSITE" id="PS51189">
    <property type="entry name" value="FAT"/>
    <property type="match status" value="1"/>
</dbReference>
<evidence type="ECO:0000256" key="10">
    <source>
        <dbReference type="ARBA" id="ARBA00023204"/>
    </source>
</evidence>
<gene>
    <name evidence="15" type="ORF">Eint_021090</name>
</gene>
<dbReference type="Pfam" id="PF23593">
    <property type="entry name" value="HEAT_ATR"/>
    <property type="match status" value="1"/>
</dbReference>
<dbReference type="VEuPathDB" id="MicrosporidiaDB:Eint_021090"/>
<keyword evidence="6" id="KW-0547">Nucleotide-binding</keyword>
<dbReference type="GO" id="GO:0004674">
    <property type="term" value="F:protein serine/threonine kinase activity"/>
    <property type="evidence" value="ECO:0007669"/>
    <property type="project" value="UniProtKB-KW"/>
</dbReference>
<proteinExistence type="inferred from homology"/>
<dbReference type="GO" id="GO:0005524">
    <property type="term" value="F:ATP binding"/>
    <property type="evidence" value="ECO:0007669"/>
    <property type="project" value="UniProtKB-KW"/>
</dbReference>
<evidence type="ECO:0000256" key="6">
    <source>
        <dbReference type="ARBA" id="ARBA00022741"/>
    </source>
</evidence>
<feature type="domain" description="FATC" evidence="14">
    <location>
        <begin position="1775"/>
        <end position="1807"/>
    </location>
</feature>
<evidence type="ECO:0000259" key="13">
    <source>
        <dbReference type="PROSITE" id="PS51189"/>
    </source>
</evidence>
<sequence length="1807" mass="211093">MNRNYLKNLYLQQLESERYSDVFRESLHSLVSVEIMNTVILLAVKDDDEDALIDLLELFLQHLETNPIFYEKLGKSNLHLLLLERPLRMQSYTKLKLVYDKVRPKRTPLSFEHTEFLAKNFYNYCLYKYAYNDYQFDLEMSVEGFGPVEMNLFKDLLRKICIENRENEHLANYVRTLPMDTNVFLAIVEPDFKVDASKLEPEDLFVVYPAQVQRCNLGLFTKPFLCSLNSKEGLCRVCGRRVLEYHFEEIDHEEYLESIAGNIKEICFAVSHWEKARTPRVLITVLRSLFKGCEDLECYKSLKYFPVKEESDMEDIVVKFLRYAASTLNIENIQVSLRMLPFTSHTPKVIFSYFVILFESLRKYPENGFLRSIVKNVVMRNKDKFMKIRAMIFEYYMKGDEESVFDIPNREKEGRGLKDGKDFNTSISDRLERRLAPLSEFFSEECGSFVKNNMFYIYPIIYSLWLPRCTQDLGFTQANNHFLVISLCLQGEESRIDEIGYEKDELYGMGVDVIVPLLCNGYFKYDILERFFGDTRKYISIHLPKFLFALKKVYVERPFEFRVCVFKVLKCIIDAISNNVKMLFNYLFPFVEFFMRKHEDSCGMDCKMIFIEYYSSFFENDCFIRNMPRIFPYLDVEKIVKWSNAKNEEDYLDIVLGLLNTKGHFSQEMATSKAVELLTRVFGSIDKDGVLDEESFVENILTRFFKSPTFRIKVGSIYRRLREVESDAAFLIGCISQEFLEPEIHPSVCDVPIMGNTPEAIARVMIERYLLEIDPGKQDLHFFIIQETLKFIRGPLSDSIEEVVDQFRNTQYLYEHVPTYSTEKLYEKTHTFKKFLERLYRHTLSEVERRNKKEYFNLLRYGDLLGIPFLEFHCLSLCRLLLDSGDSRVAGIAQNISQDLEGGVDRKIARFVLKLHRFTEGKYVPDLVILRISIFLKDHYNAIQVLEKMIRKERRRDLFDLLQYNYYWIKDYDKVLGINSVFGRPTLINLFFGFCVDKNFAAARRCLEPEVILGNCTTESDDEEKGKDLIIQSLDMKDRLSEIIDECQDDEVMKFMNDCKRIEKDFSEWRNLESRNEVFKHFVKDCELVSKSKNLLKTLDLIAGRREMAGDDRMLLECHESLMAGIRSMVDGRDDISCDEMFESLFTLSKENVGESQDVGLEHREYFDDFASVDMVRAERHHERIGYIDRSRFGKTSGYNSLDEFERDLKLGMIRSYMGDNDFNKCIQEIGSMLLKREWSALYELAKLNVLQGKVGDAKTSLKKVLELFPRTSIFHKRALARYAEIVDTKTGYDSALSVLKDSGKLFLLGAKKFESTEPVKAMEMYINSVVHDSQYSDEAIPRIFHLFSEMTPPGDINASSALIKKFLESCLSLLPPYYNQILSRLSHPNRDVVDVVSNIVLELMENYPSKTFWRSLIMMNSQVPNTRKRMEGIISELTLDNKVVLSNIRKISEGLMEISKSKKNELAMEEDFPGFIRMFPTNVMVPNTGILINGVKNEIKVFNSLQRPKRICFVGNDGKNYYWLCKNQDDLRKDSRFMDLNLIINSILRKQSNKKYIRTYAVIPFSHESGIIEWIKGLNSLKVICDSYYSKDGISISETACRFVQNKKIGPREWHKVISKFGPKFHLWFSDNFPHPYSWLSARNNYTRTYAIMNIVGWFMGLGDRHAENILFDSNTGDTVHVDLNCIFGKGRELQVPEKVPYRLTQNIVDAFGVLGLEGSYNASLCSTLDLFLKNKNILVSNLLSFVYDPLFEWRRKSTTTPKRIIEDLCRKMDDLDVSSKCDVLNEEATKSENLCMMYIGWLPFI</sequence>
<evidence type="ECO:0000313" key="16">
    <source>
        <dbReference type="Proteomes" id="UP000002313"/>
    </source>
</evidence>
<dbReference type="CDD" id="cd00892">
    <property type="entry name" value="PIKKc_ATR"/>
    <property type="match status" value="1"/>
</dbReference>
<evidence type="ECO:0000256" key="3">
    <source>
        <dbReference type="ARBA" id="ARBA00012513"/>
    </source>
</evidence>
<dbReference type="GO" id="GO:0006281">
    <property type="term" value="P:DNA repair"/>
    <property type="evidence" value="ECO:0007669"/>
    <property type="project" value="UniProtKB-KW"/>
</dbReference>
<dbReference type="InterPro" id="IPR011009">
    <property type="entry name" value="Kinase-like_dom_sf"/>
</dbReference>
<keyword evidence="11" id="KW-0539">Nucleus</keyword>
<dbReference type="InterPro" id="IPR050517">
    <property type="entry name" value="DDR_Repair_Kinase"/>
</dbReference>
<evidence type="ECO:0000259" key="12">
    <source>
        <dbReference type="PROSITE" id="PS50290"/>
    </source>
</evidence>
<evidence type="ECO:0000256" key="7">
    <source>
        <dbReference type="ARBA" id="ARBA00022763"/>
    </source>
</evidence>
<dbReference type="InterPro" id="IPR057564">
    <property type="entry name" value="HEAT_ATR"/>
</dbReference>
<evidence type="ECO:0000313" key="15">
    <source>
        <dbReference type="EMBL" id="ADM11106.1"/>
    </source>
</evidence>
<keyword evidence="8 15" id="KW-0418">Kinase</keyword>
<dbReference type="HOGENOM" id="CLU_241340_0_0_1"/>
<dbReference type="Pfam" id="PF02260">
    <property type="entry name" value="FATC"/>
    <property type="match status" value="1"/>
</dbReference>
<dbReference type="Pfam" id="PF00454">
    <property type="entry name" value="PI3_PI4_kinase"/>
    <property type="match status" value="1"/>
</dbReference>
<evidence type="ECO:0000256" key="11">
    <source>
        <dbReference type="ARBA" id="ARBA00023242"/>
    </source>
</evidence>
<dbReference type="OrthoDB" id="381190at2759"/>
<accession>E0S5X1</accession>
<reference evidence="15 16" key="2">
    <citation type="journal article" date="2012" name="Proc. Natl. Acad. Sci. U.S.A.">
        <title>Gain and loss of multiple functionally related, horizontally transferred genes in the reduced genomes of two microsporidian parasites.</title>
        <authorList>
            <person name="Pombert J.-F."/>
            <person name="Selman M."/>
            <person name="Burki F."/>
            <person name="Bardell F.T."/>
            <person name="Farinelli L."/>
            <person name="Solter L.F."/>
            <person name="Whitman D.W."/>
            <person name="Weiss L.M."/>
            <person name="Corradi N."/>
            <person name="Keeling P.J."/>
        </authorList>
    </citation>
    <scope>NUCLEOTIDE SEQUENCE [LARGE SCALE GENOMIC DNA]</scope>
    <source>
        <strain evidence="15 16">ATCC 50506</strain>
    </source>
</reference>
<dbReference type="PROSITE" id="PS51190">
    <property type="entry name" value="FATC"/>
    <property type="match status" value="1"/>
</dbReference>
<dbReference type="SUPFAM" id="SSF56112">
    <property type="entry name" value="Protein kinase-like (PK-like)"/>
    <property type="match status" value="1"/>
</dbReference>
<name>E0S5X1_ENCIT</name>
<dbReference type="RefSeq" id="XP_003072466.1">
    <property type="nucleotide sequence ID" value="XM_003072420.1"/>
</dbReference>
<dbReference type="Proteomes" id="UP000002313">
    <property type="component" value="Chromosome II"/>
</dbReference>
<dbReference type="SMART" id="SM00146">
    <property type="entry name" value="PI3Kc"/>
    <property type="match status" value="1"/>
</dbReference>
<dbReference type="PANTHER" id="PTHR11139">
    <property type="entry name" value="ATAXIA TELANGIECTASIA MUTATED ATM -RELATED"/>
    <property type="match status" value="1"/>
</dbReference>
<keyword evidence="16" id="KW-1185">Reference proteome</keyword>
<dbReference type="InterPro" id="IPR003152">
    <property type="entry name" value="FATC_dom"/>
</dbReference>
<reference evidence="15 16" key="1">
    <citation type="journal article" date="2010" name="Nat. Commun.">
        <title>The complete sequence of the smallest known nuclear genome from the microsporidian Encephalitozoon intestinalis.</title>
        <authorList>
            <person name="Corradi N."/>
            <person name="Pombert J.-F."/>
            <person name="Farinelli L."/>
            <person name="Didier E.S."/>
            <person name="Keeling P.J."/>
        </authorList>
    </citation>
    <scope>NUCLEOTIDE SEQUENCE [LARGE SCALE GENOMIC DNA]</scope>
    <source>
        <strain evidence="15 16">ATCC 50506</strain>
    </source>
</reference>
<evidence type="ECO:0000256" key="9">
    <source>
        <dbReference type="ARBA" id="ARBA00022840"/>
    </source>
</evidence>
<dbReference type="EMBL" id="CP001943">
    <property type="protein sequence ID" value="ADM11106.1"/>
    <property type="molecule type" value="Genomic_DNA"/>
</dbReference>
<dbReference type="GO" id="GO:0000723">
    <property type="term" value="P:telomere maintenance"/>
    <property type="evidence" value="ECO:0007669"/>
    <property type="project" value="TreeGrafter"/>
</dbReference>
<dbReference type="Gene3D" id="1.10.1070.11">
    <property type="entry name" value="Phosphatidylinositol 3-/4-kinase, catalytic domain"/>
    <property type="match status" value="1"/>
</dbReference>
<dbReference type="Gene3D" id="3.30.1010.10">
    <property type="entry name" value="Phosphatidylinositol 3-kinase Catalytic Subunit, Chain A, domain 4"/>
    <property type="match status" value="1"/>
</dbReference>
<dbReference type="InterPro" id="IPR000403">
    <property type="entry name" value="PI3/4_kinase_cat_dom"/>
</dbReference>
<organism evidence="15 16">
    <name type="scientific">Encephalitozoon intestinalis (strain ATCC 50506)</name>
    <name type="common">Microsporidian parasite</name>
    <name type="synonym">Septata intestinalis</name>
    <dbReference type="NCBI Taxonomy" id="876142"/>
    <lineage>
        <taxon>Eukaryota</taxon>
        <taxon>Fungi</taxon>
        <taxon>Fungi incertae sedis</taxon>
        <taxon>Microsporidia</taxon>
        <taxon>Unikaryonidae</taxon>
        <taxon>Encephalitozoon</taxon>
    </lineage>
</organism>
<keyword evidence="10" id="KW-0234">DNA repair</keyword>
<dbReference type="InterPro" id="IPR036940">
    <property type="entry name" value="PI3/4_kinase_cat_sf"/>
</dbReference>
<evidence type="ECO:0000259" key="14">
    <source>
        <dbReference type="PROSITE" id="PS51190"/>
    </source>
</evidence>
<protein>
    <recommendedName>
        <fullName evidence="3">non-specific serine/threonine protein kinase</fullName>
        <ecNumber evidence="3">2.7.11.1</ecNumber>
    </recommendedName>
</protein>
<dbReference type="SMART" id="SM01343">
    <property type="entry name" value="FATC"/>
    <property type="match status" value="1"/>
</dbReference>
<dbReference type="GO" id="GO:0000077">
    <property type="term" value="P:DNA damage checkpoint signaling"/>
    <property type="evidence" value="ECO:0007669"/>
    <property type="project" value="TreeGrafter"/>
</dbReference>
<evidence type="ECO:0000256" key="1">
    <source>
        <dbReference type="ARBA" id="ARBA00004123"/>
    </source>
</evidence>
<feature type="domain" description="FAT" evidence="13">
    <location>
        <begin position="928"/>
        <end position="1422"/>
    </location>
</feature>
<comment type="subcellular location">
    <subcellularLocation>
        <location evidence="1">Nucleus</location>
    </subcellularLocation>
</comment>
<keyword evidence="4" id="KW-0723">Serine/threonine-protein kinase</keyword>
<dbReference type="GO" id="GO:0005634">
    <property type="term" value="C:nucleus"/>
    <property type="evidence" value="ECO:0007669"/>
    <property type="project" value="UniProtKB-SubCell"/>
</dbReference>
<dbReference type="PROSITE" id="PS50290">
    <property type="entry name" value="PI3_4_KINASE_3"/>
    <property type="match status" value="1"/>
</dbReference>
<dbReference type="InterPro" id="IPR014009">
    <property type="entry name" value="PIK_FAT"/>
</dbReference>
<evidence type="ECO:0000256" key="5">
    <source>
        <dbReference type="ARBA" id="ARBA00022679"/>
    </source>
</evidence>
<keyword evidence="7" id="KW-0227">DNA damage</keyword>
<dbReference type="GO" id="GO:0005694">
    <property type="term" value="C:chromosome"/>
    <property type="evidence" value="ECO:0007669"/>
    <property type="project" value="TreeGrafter"/>
</dbReference>
<comment type="similarity">
    <text evidence="2">Belongs to the PI3/PI4-kinase family. ATM subfamily.</text>
</comment>
<evidence type="ECO:0000256" key="4">
    <source>
        <dbReference type="ARBA" id="ARBA00022527"/>
    </source>
</evidence>
<feature type="domain" description="PI3K/PI4K catalytic" evidence="12">
    <location>
        <begin position="1496"/>
        <end position="1795"/>
    </location>
</feature>
<keyword evidence="5" id="KW-0808">Transferase</keyword>
<dbReference type="KEGG" id="ein:Eint_021090"/>
<dbReference type="GeneID" id="9698702"/>